<dbReference type="Proteomes" id="UP000814033">
    <property type="component" value="Unassembled WGS sequence"/>
</dbReference>
<name>A0ACB8RLU6_9AGAM</name>
<sequence length="260" mass="26392">MSHSADAPNGAQVQGQQADGSHAGAAVGAGAGASMLGEGAHQGAGGVPPLPPRNEQDGVGLQTSQHAPQPEGTFPKWEQRADQQTQHQLGQAQGPSAGPAQQGVYAGPGKASGVTGETHGLQQEERNVTGYPQAQQQQQSGLGNATVPGTMQGLEQKERNVLPQHQHGLSTVPGTSHAVGAESQQGGGEYGGQQQQQVGQAGQQRGSNTMQGLEQKEQSASGHLQQRHGLSTVPGTSQAVGAENQQGGGGYGVQQPQSQL</sequence>
<comment type="caution">
    <text evidence="1">The sequence shown here is derived from an EMBL/GenBank/DDBJ whole genome shotgun (WGS) entry which is preliminary data.</text>
</comment>
<evidence type="ECO:0000313" key="2">
    <source>
        <dbReference type="Proteomes" id="UP000814033"/>
    </source>
</evidence>
<proteinExistence type="predicted"/>
<protein>
    <submittedName>
        <fullName evidence="1">Uncharacterized protein</fullName>
    </submittedName>
</protein>
<gene>
    <name evidence="1" type="ORF">FA95DRAFT_1561646</name>
</gene>
<accession>A0ACB8RLU6</accession>
<evidence type="ECO:0000313" key="1">
    <source>
        <dbReference type="EMBL" id="KAI0044939.1"/>
    </source>
</evidence>
<organism evidence="1 2">
    <name type="scientific">Auriscalpium vulgare</name>
    <dbReference type="NCBI Taxonomy" id="40419"/>
    <lineage>
        <taxon>Eukaryota</taxon>
        <taxon>Fungi</taxon>
        <taxon>Dikarya</taxon>
        <taxon>Basidiomycota</taxon>
        <taxon>Agaricomycotina</taxon>
        <taxon>Agaricomycetes</taxon>
        <taxon>Russulales</taxon>
        <taxon>Auriscalpiaceae</taxon>
        <taxon>Auriscalpium</taxon>
    </lineage>
</organism>
<reference evidence="1" key="1">
    <citation type="submission" date="2021-02" db="EMBL/GenBank/DDBJ databases">
        <authorList>
            <consortium name="DOE Joint Genome Institute"/>
            <person name="Ahrendt S."/>
            <person name="Looney B.P."/>
            <person name="Miyauchi S."/>
            <person name="Morin E."/>
            <person name="Drula E."/>
            <person name="Courty P.E."/>
            <person name="Chicoki N."/>
            <person name="Fauchery L."/>
            <person name="Kohler A."/>
            <person name="Kuo A."/>
            <person name="Labutti K."/>
            <person name="Pangilinan J."/>
            <person name="Lipzen A."/>
            <person name="Riley R."/>
            <person name="Andreopoulos W."/>
            <person name="He G."/>
            <person name="Johnson J."/>
            <person name="Barry K.W."/>
            <person name="Grigoriev I.V."/>
            <person name="Nagy L."/>
            <person name="Hibbett D."/>
            <person name="Henrissat B."/>
            <person name="Matheny P.B."/>
            <person name="Labbe J."/>
            <person name="Martin F."/>
        </authorList>
    </citation>
    <scope>NUCLEOTIDE SEQUENCE</scope>
    <source>
        <strain evidence="1">FP105234-sp</strain>
    </source>
</reference>
<dbReference type="EMBL" id="MU275966">
    <property type="protein sequence ID" value="KAI0044939.1"/>
    <property type="molecule type" value="Genomic_DNA"/>
</dbReference>
<reference evidence="1" key="2">
    <citation type="journal article" date="2022" name="New Phytol.">
        <title>Evolutionary transition to the ectomycorrhizal habit in the genomes of a hyperdiverse lineage of mushroom-forming fungi.</title>
        <authorList>
            <person name="Looney B."/>
            <person name="Miyauchi S."/>
            <person name="Morin E."/>
            <person name="Drula E."/>
            <person name="Courty P.E."/>
            <person name="Kohler A."/>
            <person name="Kuo A."/>
            <person name="LaButti K."/>
            <person name="Pangilinan J."/>
            <person name="Lipzen A."/>
            <person name="Riley R."/>
            <person name="Andreopoulos W."/>
            <person name="He G."/>
            <person name="Johnson J."/>
            <person name="Nolan M."/>
            <person name="Tritt A."/>
            <person name="Barry K.W."/>
            <person name="Grigoriev I.V."/>
            <person name="Nagy L.G."/>
            <person name="Hibbett D."/>
            <person name="Henrissat B."/>
            <person name="Matheny P.B."/>
            <person name="Labbe J."/>
            <person name="Martin F.M."/>
        </authorList>
    </citation>
    <scope>NUCLEOTIDE SEQUENCE</scope>
    <source>
        <strain evidence="1">FP105234-sp</strain>
    </source>
</reference>
<keyword evidence="2" id="KW-1185">Reference proteome</keyword>